<dbReference type="Gene3D" id="3.90.180.10">
    <property type="entry name" value="Medium-chain alcohol dehydrogenases, catalytic domain"/>
    <property type="match status" value="1"/>
</dbReference>
<protein>
    <recommendedName>
        <fullName evidence="3">Alcohol dehydrogenase</fullName>
    </recommendedName>
</protein>
<gene>
    <name evidence="1" type="ORF">KSX_56840</name>
</gene>
<dbReference type="InterPro" id="IPR052733">
    <property type="entry name" value="Chloroplast_QOR"/>
</dbReference>
<dbReference type="EMBL" id="BNJF01000003">
    <property type="protein sequence ID" value="GHO47521.1"/>
    <property type="molecule type" value="Genomic_DNA"/>
</dbReference>
<organism evidence="1 2">
    <name type="scientific">Ktedonospora formicarum</name>
    <dbReference type="NCBI Taxonomy" id="2778364"/>
    <lineage>
        <taxon>Bacteria</taxon>
        <taxon>Bacillati</taxon>
        <taxon>Chloroflexota</taxon>
        <taxon>Ktedonobacteria</taxon>
        <taxon>Ktedonobacterales</taxon>
        <taxon>Ktedonobacteraceae</taxon>
        <taxon>Ktedonospora</taxon>
    </lineage>
</organism>
<dbReference type="CDD" id="cd08267">
    <property type="entry name" value="MDR1"/>
    <property type="match status" value="1"/>
</dbReference>
<evidence type="ECO:0000313" key="1">
    <source>
        <dbReference type="EMBL" id="GHO47521.1"/>
    </source>
</evidence>
<reference evidence="1" key="1">
    <citation type="submission" date="2020-10" db="EMBL/GenBank/DDBJ databases">
        <title>Taxonomic study of unclassified bacteria belonging to the class Ktedonobacteria.</title>
        <authorList>
            <person name="Yabe S."/>
            <person name="Wang C.M."/>
            <person name="Zheng Y."/>
            <person name="Sakai Y."/>
            <person name="Cavaletti L."/>
            <person name="Monciardini P."/>
            <person name="Donadio S."/>
        </authorList>
    </citation>
    <scope>NUCLEOTIDE SEQUENCE</scope>
    <source>
        <strain evidence="1">SOSP1-1</strain>
    </source>
</reference>
<comment type="caution">
    <text evidence="1">The sequence shown here is derived from an EMBL/GenBank/DDBJ whole genome shotgun (WGS) entry which is preliminary data.</text>
</comment>
<dbReference type="Gene3D" id="3.40.50.720">
    <property type="entry name" value="NAD(P)-binding Rossmann-like Domain"/>
    <property type="match status" value="1"/>
</dbReference>
<keyword evidence="2" id="KW-1185">Reference proteome</keyword>
<dbReference type="AlphaFoldDB" id="A0A8J3I4W1"/>
<accession>A0A8J3I4W1</accession>
<dbReference type="InterPro" id="IPR036291">
    <property type="entry name" value="NAD(P)-bd_dom_sf"/>
</dbReference>
<proteinExistence type="predicted"/>
<sequence>METEEGRSVGLFGLFHRACVKQGDTSSYERGGRSYLRWGLNALWCLRQANLKPGQKVLIYGASGAIGTAGVQLARSFGADVTAVCNTKHLELVKSLGANQVIDYTQEDFTKNDQTYDIIFDVVGKHSFRRCKDRLSKGGSYLATDGLKNLFLALWTSWIGEKKIIFSIPPRYTKEDVCHLKELIEAKRYRTVIDRYYKLEEVVDATRYVETEQKTGNVILIVTNNHRT</sequence>
<evidence type="ECO:0008006" key="3">
    <source>
        <dbReference type="Google" id="ProtNLM"/>
    </source>
</evidence>
<dbReference type="PANTHER" id="PTHR44013">
    <property type="entry name" value="ZINC-TYPE ALCOHOL DEHYDROGENASE-LIKE PROTEIN C16A3.02C"/>
    <property type="match status" value="1"/>
</dbReference>
<evidence type="ECO:0000313" key="2">
    <source>
        <dbReference type="Proteomes" id="UP000612362"/>
    </source>
</evidence>
<dbReference type="RefSeq" id="WP_220196797.1">
    <property type="nucleotide sequence ID" value="NZ_BNJF01000003.1"/>
</dbReference>
<dbReference type="Proteomes" id="UP000612362">
    <property type="component" value="Unassembled WGS sequence"/>
</dbReference>
<name>A0A8J3I4W1_9CHLR</name>
<dbReference type="SUPFAM" id="SSF51735">
    <property type="entry name" value="NAD(P)-binding Rossmann-fold domains"/>
    <property type="match status" value="1"/>
</dbReference>
<dbReference type="Pfam" id="PF13602">
    <property type="entry name" value="ADH_zinc_N_2"/>
    <property type="match status" value="1"/>
</dbReference>
<dbReference type="PANTHER" id="PTHR44013:SF1">
    <property type="entry name" value="ZINC-TYPE ALCOHOL DEHYDROGENASE-LIKE PROTEIN C16A3.02C"/>
    <property type="match status" value="1"/>
</dbReference>